<comment type="caution">
    <text evidence="4">The sequence shown here is derived from an EMBL/GenBank/DDBJ whole genome shotgun (WGS) entry which is preliminary data.</text>
</comment>
<comment type="similarity">
    <text evidence="1 2">Belongs to the BioY family.</text>
</comment>
<feature type="transmembrane region" description="Helical" evidence="3">
    <location>
        <begin position="56"/>
        <end position="78"/>
    </location>
</feature>
<evidence type="ECO:0000256" key="3">
    <source>
        <dbReference type="SAM" id="Phobius"/>
    </source>
</evidence>
<comment type="subcellular location">
    <subcellularLocation>
        <location evidence="2">Cell membrane</location>
        <topology evidence="2">Multi-pass membrane protein</topology>
    </subcellularLocation>
</comment>
<gene>
    <name evidence="4" type="primary">bioY</name>
    <name evidence="4" type="ORF">CLTHE_03820</name>
</gene>
<dbReference type="PANTHER" id="PTHR34295:SF1">
    <property type="entry name" value="BIOTIN TRANSPORTER BIOY"/>
    <property type="match status" value="1"/>
</dbReference>
<evidence type="ECO:0000256" key="1">
    <source>
        <dbReference type="ARBA" id="ARBA00010692"/>
    </source>
</evidence>
<dbReference type="RefSeq" id="WP_080021757.1">
    <property type="nucleotide sequence ID" value="NZ_LTAY01000020.1"/>
</dbReference>
<evidence type="ECO:0000256" key="2">
    <source>
        <dbReference type="PIRNR" id="PIRNR016661"/>
    </source>
</evidence>
<accession>A0A1V4SY86</accession>
<dbReference type="AlphaFoldDB" id="A0A1V4SY86"/>
<sequence>MSLKTRDLVLISIFAALTAIGAFIRIPLPIVPFTLQYFFCALGAILLGAKKGALAQVLYIGVGLIGFPVFTQGGGIGYVVQPTFGYLIGFIFGAYAIGRITERMKELSALKIYFAGFMGLMIIYFFGVIYMYFIYNGYLGQAMSPWKAVMVGMIDFLPSDLLLTLIISLVGIRVVPRLKKLGYV</sequence>
<dbReference type="PIRSF" id="PIRSF016661">
    <property type="entry name" value="BioY"/>
    <property type="match status" value="1"/>
</dbReference>
<feature type="transmembrane region" description="Helical" evidence="3">
    <location>
        <begin position="112"/>
        <end position="133"/>
    </location>
</feature>
<name>A0A1V4SY86_9CLOT</name>
<dbReference type="GO" id="GO:0015225">
    <property type="term" value="F:biotin transmembrane transporter activity"/>
    <property type="evidence" value="ECO:0007669"/>
    <property type="project" value="UniProtKB-UniRule"/>
</dbReference>
<feature type="transmembrane region" description="Helical" evidence="3">
    <location>
        <begin position="153"/>
        <end position="175"/>
    </location>
</feature>
<keyword evidence="2" id="KW-1003">Cell membrane</keyword>
<feature type="transmembrane region" description="Helical" evidence="3">
    <location>
        <begin position="7"/>
        <end position="24"/>
    </location>
</feature>
<feature type="transmembrane region" description="Helical" evidence="3">
    <location>
        <begin position="30"/>
        <end position="49"/>
    </location>
</feature>
<evidence type="ECO:0000313" key="5">
    <source>
        <dbReference type="Proteomes" id="UP000191448"/>
    </source>
</evidence>
<dbReference type="GO" id="GO:0005886">
    <property type="term" value="C:plasma membrane"/>
    <property type="evidence" value="ECO:0007669"/>
    <property type="project" value="UniProtKB-SubCell"/>
</dbReference>
<dbReference type="PANTHER" id="PTHR34295">
    <property type="entry name" value="BIOTIN TRANSPORTER BIOY"/>
    <property type="match status" value="1"/>
</dbReference>
<dbReference type="Proteomes" id="UP000191448">
    <property type="component" value="Unassembled WGS sequence"/>
</dbReference>
<organism evidence="4 5">
    <name type="scientific">Clostridium thermobutyricum DSM 4928</name>
    <dbReference type="NCBI Taxonomy" id="1121339"/>
    <lineage>
        <taxon>Bacteria</taxon>
        <taxon>Bacillati</taxon>
        <taxon>Bacillota</taxon>
        <taxon>Clostridia</taxon>
        <taxon>Eubacteriales</taxon>
        <taxon>Clostridiaceae</taxon>
        <taxon>Clostridium</taxon>
    </lineage>
</organism>
<evidence type="ECO:0000313" key="4">
    <source>
        <dbReference type="EMBL" id="OPX49903.1"/>
    </source>
</evidence>
<dbReference type="Pfam" id="PF02632">
    <property type="entry name" value="BioY"/>
    <property type="match status" value="1"/>
</dbReference>
<reference evidence="4 5" key="1">
    <citation type="submission" date="2016-02" db="EMBL/GenBank/DDBJ databases">
        <title>Genome sequence of Clostridium thermobutyricum DSM 4928.</title>
        <authorList>
            <person name="Poehlein A."/>
            <person name="Daniel R."/>
        </authorList>
    </citation>
    <scope>NUCLEOTIDE SEQUENCE [LARGE SCALE GENOMIC DNA]</scope>
    <source>
        <strain evidence="4 5">DSM 4928</strain>
    </source>
</reference>
<keyword evidence="2" id="KW-0813">Transport</keyword>
<proteinExistence type="inferred from homology"/>
<dbReference type="EMBL" id="LTAY01000020">
    <property type="protein sequence ID" value="OPX49903.1"/>
    <property type="molecule type" value="Genomic_DNA"/>
</dbReference>
<keyword evidence="2 3" id="KW-0472">Membrane</keyword>
<dbReference type="Gene3D" id="1.10.1760.20">
    <property type="match status" value="1"/>
</dbReference>
<feature type="transmembrane region" description="Helical" evidence="3">
    <location>
        <begin position="84"/>
        <end position="100"/>
    </location>
</feature>
<dbReference type="InterPro" id="IPR003784">
    <property type="entry name" value="BioY"/>
</dbReference>
<protein>
    <recommendedName>
        <fullName evidence="2">Biotin transporter</fullName>
    </recommendedName>
</protein>
<keyword evidence="3" id="KW-1133">Transmembrane helix</keyword>
<keyword evidence="3" id="KW-0812">Transmembrane</keyword>
<dbReference type="OrthoDB" id="9803495at2"/>